<keyword evidence="8" id="KW-1185">Reference proteome</keyword>
<evidence type="ECO:0000256" key="3">
    <source>
        <dbReference type="ARBA" id="ARBA00022692"/>
    </source>
</evidence>
<comment type="caution">
    <text evidence="7">The sequence shown here is derived from an EMBL/GenBank/DDBJ whole genome shotgun (WGS) entry which is preliminary data.</text>
</comment>
<keyword evidence="4 6" id="KW-1133">Transmembrane helix</keyword>
<dbReference type="GO" id="GO:0015658">
    <property type="term" value="F:branched-chain amino acid transmembrane transporter activity"/>
    <property type="evidence" value="ECO:0007669"/>
    <property type="project" value="InterPro"/>
</dbReference>
<dbReference type="CDD" id="cd06581">
    <property type="entry name" value="TM_PBP1_LivM_like"/>
    <property type="match status" value="1"/>
</dbReference>
<feature type="transmembrane region" description="Helical" evidence="6">
    <location>
        <begin position="119"/>
        <end position="140"/>
    </location>
</feature>
<evidence type="ECO:0000256" key="1">
    <source>
        <dbReference type="ARBA" id="ARBA00004651"/>
    </source>
</evidence>
<keyword evidence="2" id="KW-1003">Cell membrane</keyword>
<name>A0A4R2TKE3_9FIRM</name>
<comment type="subcellular location">
    <subcellularLocation>
        <location evidence="1">Cell membrane</location>
        <topology evidence="1">Multi-pass membrane protein</topology>
    </subcellularLocation>
</comment>
<feature type="transmembrane region" description="Helical" evidence="6">
    <location>
        <begin position="5"/>
        <end position="23"/>
    </location>
</feature>
<evidence type="ECO:0000256" key="2">
    <source>
        <dbReference type="ARBA" id="ARBA00022475"/>
    </source>
</evidence>
<dbReference type="InterPro" id="IPR043428">
    <property type="entry name" value="LivM-like"/>
</dbReference>
<protein>
    <submittedName>
        <fullName evidence="7">Amino acid/amide ABC transporter membrane protein 2 (HAAT family)</fullName>
    </submittedName>
</protein>
<gene>
    <name evidence="7" type="ORF">EDD79_101237</name>
</gene>
<dbReference type="PANTHER" id="PTHR30482:SF10">
    <property type="entry name" value="HIGH-AFFINITY BRANCHED-CHAIN AMINO ACID TRANSPORT PROTEIN BRAE"/>
    <property type="match status" value="1"/>
</dbReference>
<feature type="transmembrane region" description="Helical" evidence="6">
    <location>
        <begin position="86"/>
        <end position="107"/>
    </location>
</feature>
<proteinExistence type="predicted"/>
<reference evidence="7 8" key="1">
    <citation type="submission" date="2019-03" db="EMBL/GenBank/DDBJ databases">
        <title>Genomic Encyclopedia of Type Strains, Phase IV (KMG-IV): sequencing the most valuable type-strain genomes for metagenomic binning, comparative biology and taxonomic classification.</title>
        <authorList>
            <person name="Goeker M."/>
        </authorList>
    </citation>
    <scope>NUCLEOTIDE SEQUENCE [LARGE SCALE GENOMIC DNA]</scope>
    <source>
        <strain evidence="7 8">DSM 100013</strain>
    </source>
</reference>
<evidence type="ECO:0000313" key="7">
    <source>
        <dbReference type="EMBL" id="TCQ02907.1"/>
    </source>
</evidence>
<sequence>MKKTLVTIGAVLFGIFIQVLLWNNILNPYYGLVLTTMAMFVILATSLNLINGITGQFSLGHAGFVAIGAYFSAIVTTRMSLPFPTFIIFIIALLVGGLVAAIAGFLIGLPTLRLKGDYLAIATLGFGEIIRVLLLNWNYVGSASGMWGIPKYVNFLWAYVLAIIIVLVIVNFINSSHGRACISIREDEIAAETMGINITKYKVMTFTFGAFFAGIAGGIYAHLIQILHPQNFTFMLSVQVLLMVVLGGLGSISGSIAAAILLTLIAEALRRFAELQMIIYSLMLIGLMLFRPQGLLGRKEISFNNMFSKFSGSTTFGSSKK</sequence>
<keyword evidence="5 6" id="KW-0472">Membrane</keyword>
<dbReference type="PANTHER" id="PTHR30482">
    <property type="entry name" value="HIGH-AFFINITY BRANCHED-CHAIN AMINO ACID TRANSPORT SYSTEM PERMEASE"/>
    <property type="match status" value="1"/>
</dbReference>
<dbReference type="AlphaFoldDB" id="A0A4R2TKE3"/>
<organism evidence="7 8">
    <name type="scientific">Serpentinicella alkaliphila</name>
    <dbReference type="NCBI Taxonomy" id="1734049"/>
    <lineage>
        <taxon>Bacteria</taxon>
        <taxon>Bacillati</taxon>
        <taxon>Bacillota</taxon>
        <taxon>Clostridia</taxon>
        <taxon>Peptostreptococcales</taxon>
        <taxon>Natronincolaceae</taxon>
        <taxon>Serpentinicella</taxon>
    </lineage>
</organism>
<dbReference type="OrthoDB" id="9789927at2"/>
<feature type="transmembrane region" description="Helical" evidence="6">
    <location>
        <begin position="272"/>
        <end position="290"/>
    </location>
</feature>
<dbReference type="EMBL" id="SLYC01000012">
    <property type="protein sequence ID" value="TCQ02907.1"/>
    <property type="molecule type" value="Genomic_DNA"/>
</dbReference>
<dbReference type="GO" id="GO:0005886">
    <property type="term" value="C:plasma membrane"/>
    <property type="evidence" value="ECO:0007669"/>
    <property type="project" value="UniProtKB-SubCell"/>
</dbReference>
<dbReference type="RefSeq" id="WP_132848206.1">
    <property type="nucleotide sequence ID" value="NZ_CP058648.1"/>
</dbReference>
<evidence type="ECO:0000256" key="4">
    <source>
        <dbReference type="ARBA" id="ARBA00022989"/>
    </source>
</evidence>
<evidence type="ECO:0000313" key="8">
    <source>
        <dbReference type="Proteomes" id="UP000295504"/>
    </source>
</evidence>
<feature type="transmembrane region" description="Helical" evidence="6">
    <location>
        <begin position="203"/>
        <end position="228"/>
    </location>
</feature>
<feature type="transmembrane region" description="Helical" evidence="6">
    <location>
        <begin position="152"/>
        <end position="173"/>
    </location>
</feature>
<dbReference type="Pfam" id="PF02653">
    <property type="entry name" value="BPD_transp_2"/>
    <property type="match status" value="1"/>
</dbReference>
<evidence type="ECO:0000256" key="5">
    <source>
        <dbReference type="ARBA" id="ARBA00023136"/>
    </source>
</evidence>
<feature type="transmembrane region" description="Helical" evidence="6">
    <location>
        <begin position="240"/>
        <end position="265"/>
    </location>
</feature>
<feature type="transmembrane region" description="Helical" evidence="6">
    <location>
        <begin position="29"/>
        <end position="50"/>
    </location>
</feature>
<feature type="transmembrane region" description="Helical" evidence="6">
    <location>
        <begin position="62"/>
        <end position="80"/>
    </location>
</feature>
<dbReference type="Proteomes" id="UP000295504">
    <property type="component" value="Unassembled WGS sequence"/>
</dbReference>
<dbReference type="InterPro" id="IPR001851">
    <property type="entry name" value="ABC_transp_permease"/>
</dbReference>
<evidence type="ECO:0000256" key="6">
    <source>
        <dbReference type="SAM" id="Phobius"/>
    </source>
</evidence>
<keyword evidence="3 6" id="KW-0812">Transmembrane</keyword>
<accession>A0A4R2TKE3</accession>